<dbReference type="AlphaFoldDB" id="A0A6I6JR54"/>
<sequence length="249" mass="27783">MKELTGKKEIIRQLREKIFTLEGFSTGADILQSDFALGPVNSSFPGGTFPVGTIHEFVSPTEASFAAANGFISGLLSTLLKKGGSCIWISAGRKLFPPALKFFGIEPHHVIFIDARKEKEALWVTEQALKCSSLAAVVAELRNVSFAESRRLQLAVGESRVTGFLHRHHPYINNTLACVSRWQIRPVVSWLPEGIPGVGFPRWEVELMKIRNGRPGKWQFEWRDGVFRHLPAQKQIISGSVTAKKERYA</sequence>
<reference evidence="1 2" key="1">
    <citation type="submission" date="2019-11" db="EMBL/GenBank/DDBJ databases">
        <authorList>
            <person name="Zheng R.K."/>
            <person name="Sun C.M."/>
        </authorList>
    </citation>
    <scope>NUCLEOTIDE SEQUENCE [LARGE SCALE GENOMIC DNA]</scope>
    <source>
        <strain evidence="1 2">WC007</strain>
    </source>
</reference>
<dbReference type="Proteomes" id="UP000428260">
    <property type="component" value="Chromosome"/>
</dbReference>
<dbReference type="SUPFAM" id="SSF52540">
    <property type="entry name" value="P-loop containing nucleoside triphosphate hydrolases"/>
    <property type="match status" value="1"/>
</dbReference>
<evidence type="ECO:0000313" key="1">
    <source>
        <dbReference type="EMBL" id="QGY42702.1"/>
    </source>
</evidence>
<keyword evidence="2" id="KW-1185">Reference proteome</keyword>
<evidence type="ECO:0000313" key="2">
    <source>
        <dbReference type="Proteomes" id="UP000428260"/>
    </source>
</evidence>
<name>A0A6I6JR54_9BACT</name>
<dbReference type="KEGG" id="mcos:GM418_03245"/>
<dbReference type="Gene3D" id="3.40.50.300">
    <property type="entry name" value="P-loop containing nucleotide triphosphate hydrolases"/>
    <property type="match status" value="1"/>
</dbReference>
<dbReference type="InterPro" id="IPR017026">
    <property type="entry name" value="ImuA"/>
</dbReference>
<protein>
    <submittedName>
        <fullName evidence="1">Error-prone repair protein ImuA</fullName>
    </submittedName>
</protein>
<organism evidence="1 2">
    <name type="scientific">Maribellus comscasis</name>
    <dbReference type="NCBI Taxonomy" id="2681766"/>
    <lineage>
        <taxon>Bacteria</taxon>
        <taxon>Pseudomonadati</taxon>
        <taxon>Bacteroidota</taxon>
        <taxon>Bacteroidia</taxon>
        <taxon>Marinilabiliales</taxon>
        <taxon>Prolixibacteraceae</taxon>
        <taxon>Maribellus</taxon>
    </lineage>
</organism>
<dbReference type="EMBL" id="CP046401">
    <property type="protein sequence ID" value="QGY42702.1"/>
    <property type="molecule type" value="Genomic_DNA"/>
</dbReference>
<dbReference type="PIRSF" id="PIRSF034285">
    <property type="entry name" value="UCP034285"/>
    <property type="match status" value="1"/>
</dbReference>
<accession>A0A6I6JR54</accession>
<proteinExistence type="predicted"/>
<gene>
    <name evidence="1" type="ORF">GM418_03245</name>
</gene>
<dbReference type="RefSeq" id="WP_158863103.1">
    <property type="nucleotide sequence ID" value="NZ_CP046401.1"/>
</dbReference>
<dbReference type="InterPro" id="IPR027417">
    <property type="entry name" value="P-loop_NTPase"/>
</dbReference>